<gene>
    <name evidence="1" type="ORF">D0Y65_038456</name>
</gene>
<dbReference type="PANTHER" id="PTHR23185">
    <property type="entry name" value="PROTEIN VIRILIZER HOMOLOG"/>
    <property type="match status" value="1"/>
</dbReference>
<dbReference type="AlphaFoldDB" id="A0A445H5M2"/>
<accession>A0A445H5M2</accession>
<keyword evidence="2" id="KW-1185">Reference proteome</keyword>
<dbReference type="EMBL" id="QZWG01000014">
    <property type="protein sequence ID" value="RZB68691.1"/>
    <property type="molecule type" value="Genomic_DNA"/>
</dbReference>
<organism evidence="1 2">
    <name type="scientific">Glycine soja</name>
    <name type="common">Wild soybean</name>
    <dbReference type="NCBI Taxonomy" id="3848"/>
    <lineage>
        <taxon>Eukaryota</taxon>
        <taxon>Viridiplantae</taxon>
        <taxon>Streptophyta</taxon>
        <taxon>Embryophyta</taxon>
        <taxon>Tracheophyta</taxon>
        <taxon>Spermatophyta</taxon>
        <taxon>Magnoliopsida</taxon>
        <taxon>eudicotyledons</taxon>
        <taxon>Gunneridae</taxon>
        <taxon>Pentapetalae</taxon>
        <taxon>rosids</taxon>
        <taxon>fabids</taxon>
        <taxon>Fabales</taxon>
        <taxon>Fabaceae</taxon>
        <taxon>Papilionoideae</taxon>
        <taxon>50 kb inversion clade</taxon>
        <taxon>NPAAA clade</taxon>
        <taxon>indigoferoid/millettioid clade</taxon>
        <taxon>Phaseoleae</taxon>
        <taxon>Glycine</taxon>
        <taxon>Glycine subgen. Soja</taxon>
    </lineage>
</organism>
<dbReference type="GO" id="GO:0036396">
    <property type="term" value="C:RNA N6-methyladenosine methyltransferase complex"/>
    <property type="evidence" value="ECO:0007669"/>
    <property type="project" value="TreeGrafter"/>
</dbReference>
<proteinExistence type="predicted"/>
<name>A0A445H5M2_GLYSO</name>
<dbReference type="PANTHER" id="PTHR23185:SF0">
    <property type="entry name" value="PROTEIN VIRILIZER HOMOLOG"/>
    <property type="match status" value="1"/>
</dbReference>
<comment type="caution">
    <text evidence="1">The sequence shown here is derived from an EMBL/GenBank/DDBJ whole genome shotgun (WGS) entry which is preliminary data.</text>
</comment>
<evidence type="ECO:0000313" key="2">
    <source>
        <dbReference type="Proteomes" id="UP000289340"/>
    </source>
</evidence>
<evidence type="ECO:0000313" key="1">
    <source>
        <dbReference type="EMBL" id="RZB68691.1"/>
    </source>
</evidence>
<sequence>MDVTSSIEAMILSFLFCRSGWLQLTHSHCFHQLLERSKRNIKAGHRGSKEDCIPLRYASILISKGFFCSPPEIGMIIEIHLKMVNAVDSLLSLNPQSEEFLWVV</sequence>
<dbReference type="GO" id="GO:0003723">
    <property type="term" value="F:RNA binding"/>
    <property type="evidence" value="ECO:0007669"/>
    <property type="project" value="TreeGrafter"/>
</dbReference>
<dbReference type="InterPro" id="IPR026736">
    <property type="entry name" value="Virilizer"/>
</dbReference>
<reference evidence="1 2" key="1">
    <citation type="submission" date="2018-09" db="EMBL/GenBank/DDBJ databases">
        <title>A high-quality reference genome of wild soybean provides a powerful tool to mine soybean genomes.</title>
        <authorList>
            <person name="Xie M."/>
            <person name="Chung C.Y.L."/>
            <person name="Li M.-W."/>
            <person name="Wong F.-L."/>
            <person name="Chan T.-F."/>
            <person name="Lam H.-M."/>
        </authorList>
    </citation>
    <scope>NUCLEOTIDE SEQUENCE [LARGE SCALE GENOMIC DNA]</scope>
    <source>
        <strain evidence="2">cv. W05</strain>
        <tissue evidence="1">Hypocotyl of etiolated seedlings</tissue>
    </source>
</reference>
<dbReference type="Proteomes" id="UP000289340">
    <property type="component" value="Chromosome 14"/>
</dbReference>
<protein>
    <submittedName>
        <fullName evidence="1">Uncharacterized protein</fullName>
    </submittedName>
</protein>